<proteinExistence type="predicted"/>
<evidence type="ECO:0000256" key="1">
    <source>
        <dbReference type="SAM" id="MobiDB-lite"/>
    </source>
</evidence>
<accession>A0AAD7BRL2</accession>
<feature type="compositionally biased region" description="Low complexity" evidence="1">
    <location>
        <begin position="1"/>
        <end position="16"/>
    </location>
</feature>
<evidence type="ECO:0000313" key="3">
    <source>
        <dbReference type="EMBL" id="KAJ7628645.1"/>
    </source>
</evidence>
<comment type="caution">
    <text evidence="3">The sequence shown here is derived from an EMBL/GenBank/DDBJ whole genome shotgun (WGS) entry which is preliminary data.</text>
</comment>
<feature type="region of interest" description="Disordered" evidence="1">
    <location>
        <begin position="47"/>
        <end position="73"/>
    </location>
</feature>
<sequence length="138" mass="15107">MSTPSSARSSYESPSPVRRPSGSAITFYLQEDVDSFYANRRSSDDLEAGCLVPTNDPADDGGAGPDISSTTPRPGVYAAYRHWLRAGSPRSPPPEKQRGAEVVLTRAAVFERRMRTGSLCAMLVLALLTVWFMMHEKI</sequence>
<name>A0AAD7BRL2_9AGAR</name>
<protein>
    <submittedName>
        <fullName evidence="3">Uncharacterized protein</fullName>
    </submittedName>
</protein>
<evidence type="ECO:0000256" key="2">
    <source>
        <dbReference type="SAM" id="Phobius"/>
    </source>
</evidence>
<reference evidence="3" key="1">
    <citation type="submission" date="2023-03" db="EMBL/GenBank/DDBJ databases">
        <title>Massive genome expansion in bonnet fungi (Mycena s.s.) driven by repeated elements and novel gene families across ecological guilds.</title>
        <authorList>
            <consortium name="Lawrence Berkeley National Laboratory"/>
            <person name="Harder C.B."/>
            <person name="Miyauchi S."/>
            <person name="Viragh M."/>
            <person name="Kuo A."/>
            <person name="Thoen E."/>
            <person name="Andreopoulos B."/>
            <person name="Lu D."/>
            <person name="Skrede I."/>
            <person name="Drula E."/>
            <person name="Henrissat B."/>
            <person name="Morin E."/>
            <person name="Kohler A."/>
            <person name="Barry K."/>
            <person name="LaButti K."/>
            <person name="Morin E."/>
            <person name="Salamov A."/>
            <person name="Lipzen A."/>
            <person name="Mereny Z."/>
            <person name="Hegedus B."/>
            <person name="Baldrian P."/>
            <person name="Stursova M."/>
            <person name="Weitz H."/>
            <person name="Taylor A."/>
            <person name="Grigoriev I.V."/>
            <person name="Nagy L.G."/>
            <person name="Martin F."/>
            <person name="Kauserud H."/>
        </authorList>
    </citation>
    <scope>NUCLEOTIDE SEQUENCE</scope>
    <source>
        <strain evidence="3">9284</strain>
    </source>
</reference>
<feature type="region of interest" description="Disordered" evidence="1">
    <location>
        <begin position="1"/>
        <end position="23"/>
    </location>
</feature>
<dbReference type="Proteomes" id="UP001221142">
    <property type="component" value="Unassembled WGS sequence"/>
</dbReference>
<organism evidence="3 4">
    <name type="scientific">Roridomyces roridus</name>
    <dbReference type="NCBI Taxonomy" id="1738132"/>
    <lineage>
        <taxon>Eukaryota</taxon>
        <taxon>Fungi</taxon>
        <taxon>Dikarya</taxon>
        <taxon>Basidiomycota</taxon>
        <taxon>Agaricomycotina</taxon>
        <taxon>Agaricomycetes</taxon>
        <taxon>Agaricomycetidae</taxon>
        <taxon>Agaricales</taxon>
        <taxon>Marasmiineae</taxon>
        <taxon>Mycenaceae</taxon>
        <taxon>Roridomyces</taxon>
    </lineage>
</organism>
<dbReference type="AlphaFoldDB" id="A0AAD7BRL2"/>
<gene>
    <name evidence="3" type="ORF">FB45DRAFT_1004185</name>
</gene>
<keyword evidence="2" id="KW-0472">Membrane</keyword>
<evidence type="ECO:0000313" key="4">
    <source>
        <dbReference type="Proteomes" id="UP001221142"/>
    </source>
</evidence>
<keyword evidence="4" id="KW-1185">Reference proteome</keyword>
<keyword evidence="2" id="KW-1133">Transmembrane helix</keyword>
<dbReference type="EMBL" id="JARKIF010000010">
    <property type="protein sequence ID" value="KAJ7628645.1"/>
    <property type="molecule type" value="Genomic_DNA"/>
</dbReference>
<keyword evidence="2" id="KW-0812">Transmembrane</keyword>
<feature type="transmembrane region" description="Helical" evidence="2">
    <location>
        <begin position="116"/>
        <end position="134"/>
    </location>
</feature>